<reference evidence="2" key="1">
    <citation type="submission" date="2020-05" db="EMBL/GenBank/DDBJ databases">
        <authorList>
            <person name="Chiriac C."/>
            <person name="Salcher M."/>
            <person name="Ghai R."/>
            <person name="Kavagutti S V."/>
        </authorList>
    </citation>
    <scope>NUCLEOTIDE SEQUENCE</scope>
</reference>
<accession>A0A6J5RQR3</accession>
<gene>
    <name evidence="2" type="ORF">UFOVP1350_10</name>
    <name evidence="1" type="ORF">UFOVP301_27</name>
</gene>
<dbReference type="EMBL" id="LR797293">
    <property type="protein sequence ID" value="CAB4199583.1"/>
    <property type="molecule type" value="Genomic_DNA"/>
</dbReference>
<dbReference type="EMBL" id="LR796308">
    <property type="protein sequence ID" value="CAB4135902.1"/>
    <property type="molecule type" value="Genomic_DNA"/>
</dbReference>
<evidence type="ECO:0000313" key="1">
    <source>
        <dbReference type="EMBL" id="CAB4135902.1"/>
    </source>
</evidence>
<organism evidence="2">
    <name type="scientific">uncultured Caudovirales phage</name>
    <dbReference type="NCBI Taxonomy" id="2100421"/>
    <lineage>
        <taxon>Viruses</taxon>
        <taxon>Duplodnaviria</taxon>
        <taxon>Heunggongvirae</taxon>
        <taxon>Uroviricota</taxon>
        <taxon>Caudoviricetes</taxon>
        <taxon>Peduoviridae</taxon>
        <taxon>Maltschvirus</taxon>
        <taxon>Maltschvirus maltsch</taxon>
    </lineage>
</organism>
<protein>
    <submittedName>
        <fullName evidence="2">Uncharacterized protein</fullName>
    </submittedName>
</protein>
<sequence>MTPEQQRIKIAEACGWEVINDTLCNVRPDRNGDPEIEPVAPLPDYLNDLNAMREVEEVLTEKQQRDYCFRLLLELVDGSVTNDLNDHFIFIRATAAQRAEAFLKTLELWEETK</sequence>
<proteinExistence type="predicted"/>
<name>A0A6J5RQR3_9CAUD</name>
<evidence type="ECO:0000313" key="2">
    <source>
        <dbReference type="EMBL" id="CAB4199583.1"/>
    </source>
</evidence>